<evidence type="ECO:0000256" key="1">
    <source>
        <dbReference type="SAM" id="Coils"/>
    </source>
</evidence>
<dbReference type="AlphaFoldDB" id="A0A0E0R729"/>
<feature type="coiled-coil region" evidence="1">
    <location>
        <begin position="24"/>
        <end position="86"/>
    </location>
</feature>
<keyword evidence="1" id="KW-0175">Coiled coil</keyword>
<organism evidence="2 3">
    <name type="scientific">Oryza rufipogon</name>
    <name type="common">Brownbeard rice</name>
    <name type="synonym">Asian wild rice</name>
    <dbReference type="NCBI Taxonomy" id="4529"/>
    <lineage>
        <taxon>Eukaryota</taxon>
        <taxon>Viridiplantae</taxon>
        <taxon>Streptophyta</taxon>
        <taxon>Embryophyta</taxon>
        <taxon>Tracheophyta</taxon>
        <taxon>Spermatophyta</taxon>
        <taxon>Magnoliopsida</taxon>
        <taxon>Liliopsida</taxon>
        <taxon>Poales</taxon>
        <taxon>Poaceae</taxon>
        <taxon>BOP clade</taxon>
        <taxon>Oryzoideae</taxon>
        <taxon>Oryzeae</taxon>
        <taxon>Oryzinae</taxon>
        <taxon>Oryza</taxon>
    </lineage>
</organism>
<reference evidence="2" key="2">
    <citation type="submission" date="2015-06" db="UniProtKB">
        <authorList>
            <consortium name="EnsemblPlants"/>
        </authorList>
    </citation>
    <scope>IDENTIFICATION</scope>
</reference>
<accession>A0A0E0R729</accession>
<dbReference type="Proteomes" id="UP000008022">
    <property type="component" value="Unassembled WGS sequence"/>
</dbReference>
<dbReference type="Gramene" id="ORUFI11G10490.1">
    <property type="protein sequence ID" value="ORUFI11G10490.1"/>
    <property type="gene ID" value="ORUFI11G10490"/>
</dbReference>
<evidence type="ECO:0000313" key="2">
    <source>
        <dbReference type="EnsemblPlants" id="ORUFI11G10490.1"/>
    </source>
</evidence>
<dbReference type="EnsemblPlants" id="ORUFI11G10490.1">
    <property type="protein sequence ID" value="ORUFI11G10490.1"/>
    <property type="gene ID" value="ORUFI11G10490"/>
</dbReference>
<evidence type="ECO:0000313" key="3">
    <source>
        <dbReference type="Proteomes" id="UP000008022"/>
    </source>
</evidence>
<reference evidence="3" key="1">
    <citation type="submission" date="2013-06" db="EMBL/GenBank/DDBJ databases">
        <authorList>
            <person name="Zhao Q."/>
        </authorList>
    </citation>
    <scope>NUCLEOTIDE SEQUENCE</scope>
    <source>
        <strain evidence="3">cv. W1943</strain>
    </source>
</reference>
<sequence>MARVRLDSYKSCLEEELGRKDLKKEVLASSLKDANAEIKRLRLELEREKRETQGLVDYYNDSESKMKALHQELESERTAAKAVTDEAKTACHTLRLALIDLGAKISEVPAGDASALAFMEWTQ</sequence>
<protein>
    <submittedName>
        <fullName evidence="2">Uncharacterized protein</fullName>
    </submittedName>
</protein>
<keyword evidence="3" id="KW-1185">Reference proteome</keyword>
<name>A0A0E0R729_ORYRU</name>
<dbReference type="OMA" id="YYNDSES"/>
<proteinExistence type="predicted"/>
<dbReference type="HOGENOM" id="CLU_114713_0_0_1"/>